<protein>
    <recommendedName>
        <fullName evidence="2">Cyanovirin-N domain-containing protein</fullName>
    </recommendedName>
</protein>
<dbReference type="InterPro" id="IPR011058">
    <property type="entry name" value="Cyanovirin-N"/>
</dbReference>
<reference evidence="4" key="1">
    <citation type="journal article" date="2023" name="Arch. Microbiol.">
        <title>Desulfoferula mesophilus gen. nov. sp. nov., a mesophilic sulfate-reducing bacterium isolated from a brackish lake sediment.</title>
        <authorList>
            <person name="Watanabe T."/>
            <person name="Yabe T."/>
            <person name="Tsuji J.M."/>
            <person name="Fukui M."/>
        </authorList>
    </citation>
    <scope>NUCLEOTIDE SEQUENCE [LARGE SCALE GENOMIC DNA]</scope>
    <source>
        <strain evidence="4">12FAK</strain>
    </source>
</reference>
<keyword evidence="4" id="KW-1185">Reference proteome</keyword>
<accession>A0AAU9EWZ1</accession>
<evidence type="ECO:0000313" key="4">
    <source>
        <dbReference type="Proteomes" id="UP001366166"/>
    </source>
</evidence>
<gene>
    <name evidence="3" type="ORF">FAK_04030</name>
</gene>
<name>A0AAU9EWZ1_9BACT</name>
<dbReference type="Proteomes" id="UP001366166">
    <property type="component" value="Chromosome"/>
</dbReference>
<dbReference type="AlphaFoldDB" id="A0AAU9EWZ1"/>
<organism evidence="3 4">
    <name type="scientific">Desulfoferula mesophila</name>
    <dbReference type="NCBI Taxonomy" id="3058419"/>
    <lineage>
        <taxon>Bacteria</taxon>
        <taxon>Pseudomonadati</taxon>
        <taxon>Thermodesulfobacteriota</taxon>
        <taxon>Desulfarculia</taxon>
        <taxon>Desulfarculales</taxon>
        <taxon>Desulfarculaceae</taxon>
        <taxon>Desulfoferula</taxon>
    </lineage>
</organism>
<dbReference type="Gene3D" id="2.30.60.10">
    <property type="entry name" value="Cyanovirin-N"/>
    <property type="match status" value="3"/>
</dbReference>
<proteinExistence type="predicted"/>
<keyword evidence="1" id="KW-0732">Signal</keyword>
<evidence type="ECO:0000313" key="3">
    <source>
        <dbReference type="EMBL" id="BEQ13337.1"/>
    </source>
</evidence>
<feature type="chain" id="PRO_5043661566" description="Cyanovirin-N domain-containing protein" evidence="1">
    <location>
        <begin position="29"/>
        <end position="217"/>
    </location>
</feature>
<dbReference type="SUPFAM" id="SSF51322">
    <property type="entry name" value="Cyanovirin-N"/>
    <property type="match status" value="2"/>
</dbReference>
<evidence type="ECO:0000256" key="1">
    <source>
        <dbReference type="SAM" id="SignalP"/>
    </source>
</evidence>
<feature type="signal peptide" evidence="1">
    <location>
        <begin position="1"/>
        <end position="28"/>
    </location>
</feature>
<feature type="domain" description="Cyanovirin-N" evidence="2">
    <location>
        <begin position="103"/>
        <end position="213"/>
    </location>
</feature>
<dbReference type="KEGG" id="dmp:FAK_04030"/>
<dbReference type="SMART" id="SM01111">
    <property type="entry name" value="CVNH"/>
    <property type="match status" value="1"/>
</dbReference>
<dbReference type="EMBL" id="AP028679">
    <property type="protein sequence ID" value="BEQ13337.1"/>
    <property type="molecule type" value="Genomic_DNA"/>
</dbReference>
<sequence length="217" mass="24042">MKRLLYGKALWTGLAVLLLALFLVPAPAPEPAQAKVLPPGSYRNSCKDCYVENGWLYCRCKNNRDGRNDTRIHYTRCNGDIANQGGWLTCNGGGGGHSLPGGSWRNSCRDARVQGKELLAECRDGSGRWVQAWIPLNKCSGNLSNQDGRLVCEGQGHQWQMPGGSWRNSCRRARIEGDTLWAECRASNGDWRGSRVNLRNCNNLNNCNGKLRCGSCR</sequence>
<dbReference type="RefSeq" id="WP_338604956.1">
    <property type="nucleotide sequence ID" value="NZ_AP028679.1"/>
</dbReference>
<evidence type="ECO:0000259" key="2">
    <source>
        <dbReference type="SMART" id="SM01111"/>
    </source>
</evidence>
<dbReference type="Pfam" id="PF08881">
    <property type="entry name" value="CVNH"/>
    <property type="match status" value="2"/>
</dbReference>
<dbReference type="InterPro" id="IPR036673">
    <property type="entry name" value="Cyanovirin-N_sf"/>
</dbReference>